<dbReference type="Pfam" id="PF21687">
    <property type="entry name" value="T2SSK_1st"/>
    <property type="match status" value="1"/>
</dbReference>
<evidence type="ECO:0000256" key="9">
    <source>
        <dbReference type="ARBA" id="ARBA00023136"/>
    </source>
</evidence>
<keyword evidence="8 10" id="KW-1133">Transmembrane helix</keyword>
<evidence type="ECO:0000256" key="6">
    <source>
        <dbReference type="ARBA" id="ARBA00022692"/>
    </source>
</evidence>
<keyword evidence="3" id="KW-0813">Transport</keyword>
<dbReference type="Gene3D" id="1.10.40.60">
    <property type="entry name" value="EpsJ-like"/>
    <property type="match status" value="1"/>
</dbReference>
<dbReference type="RefSeq" id="WP_238536844.1">
    <property type="nucleotide sequence ID" value="NZ_CP079097.1"/>
</dbReference>
<dbReference type="InterPro" id="IPR049031">
    <property type="entry name" value="T2SSK_SAM-like_1st"/>
</dbReference>
<dbReference type="PANTHER" id="PTHR38831">
    <property type="entry name" value="TYPE II SECRETION SYSTEM PROTEIN K"/>
    <property type="match status" value="1"/>
</dbReference>
<reference evidence="12" key="1">
    <citation type="submission" date="2023-03" db="EMBL/GenBank/DDBJ databases">
        <authorList>
            <person name="Pearce D."/>
        </authorList>
    </citation>
    <scope>NUCLEOTIDE SEQUENCE</scope>
    <source>
        <strain evidence="12">Mc</strain>
    </source>
</reference>
<dbReference type="AlphaFoldDB" id="A0AA35V138"/>
<evidence type="ECO:0000256" key="8">
    <source>
        <dbReference type="ARBA" id="ARBA00022989"/>
    </source>
</evidence>
<evidence type="ECO:0000256" key="3">
    <source>
        <dbReference type="ARBA" id="ARBA00022448"/>
    </source>
</evidence>
<keyword evidence="9 10" id="KW-0472">Membrane</keyword>
<keyword evidence="5" id="KW-0997">Cell inner membrane</keyword>
<comment type="subcellular location">
    <subcellularLocation>
        <location evidence="1">Cell inner membrane</location>
    </subcellularLocation>
</comment>
<dbReference type="Proteomes" id="UP001158598">
    <property type="component" value="Chromosome"/>
</dbReference>
<keyword evidence="4" id="KW-1003">Cell membrane</keyword>
<evidence type="ECO:0000256" key="7">
    <source>
        <dbReference type="ARBA" id="ARBA00022927"/>
    </source>
</evidence>
<protein>
    <submittedName>
        <fullName evidence="12">General secretion pathway protein K</fullName>
    </submittedName>
</protein>
<dbReference type="GO" id="GO:0009306">
    <property type="term" value="P:protein secretion"/>
    <property type="evidence" value="ECO:0007669"/>
    <property type="project" value="InterPro"/>
</dbReference>
<keyword evidence="6 10" id="KW-0812">Transmembrane</keyword>
<organism evidence="12 13">
    <name type="scientific">Methylococcus capsulatus</name>
    <dbReference type="NCBI Taxonomy" id="414"/>
    <lineage>
        <taxon>Bacteria</taxon>
        <taxon>Pseudomonadati</taxon>
        <taxon>Pseudomonadota</taxon>
        <taxon>Gammaproteobacteria</taxon>
        <taxon>Methylococcales</taxon>
        <taxon>Methylococcaceae</taxon>
        <taxon>Methylococcus</taxon>
    </lineage>
</organism>
<evidence type="ECO:0000313" key="13">
    <source>
        <dbReference type="Proteomes" id="UP001158598"/>
    </source>
</evidence>
<proteinExistence type="inferred from homology"/>
<dbReference type="InterPro" id="IPR038072">
    <property type="entry name" value="GspK_central_sf"/>
</dbReference>
<dbReference type="EMBL" id="OX458332">
    <property type="protein sequence ID" value="CAI8725609.1"/>
    <property type="molecule type" value="Genomic_DNA"/>
</dbReference>
<dbReference type="GO" id="GO:0005886">
    <property type="term" value="C:plasma membrane"/>
    <property type="evidence" value="ECO:0007669"/>
    <property type="project" value="UniProtKB-SubCell"/>
</dbReference>
<evidence type="ECO:0000256" key="5">
    <source>
        <dbReference type="ARBA" id="ARBA00022519"/>
    </source>
</evidence>
<evidence type="ECO:0000313" key="12">
    <source>
        <dbReference type="EMBL" id="CAI8725609.1"/>
    </source>
</evidence>
<accession>A0AA35V138</accession>
<gene>
    <name evidence="12" type="ORF">MCNOR_0177</name>
</gene>
<evidence type="ECO:0000256" key="2">
    <source>
        <dbReference type="ARBA" id="ARBA00007246"/>
    </source>
</evidence>
<feature type="transmembrane region" description="Helical" evidence="10">
    <location>
        <begin position="51"/>
        <end position="74"/>
    </location>
</feature>
<evidence type="ECO:0000259" key="11">
    <source>
        <dbReference type="Pfam" id="PF21687"/>
    </source>
</evidence>
<name>A0AA35V138_METCP</name>
<dbReference type="SUPFAM" id="SSF158544">
    <property type="entry name" value="GspK insert domain-like"/>
    <property type="match status" value="1"/>
</dbReference>
<sequence>MRLHLSPLTEWPAPPFMHPLAAGHFAFSLVPGNEAGSLPEGAVTVRGQKGMALVLVLWMLTLMMIMAGSFSLTLRRESELVSSVRGTAQARALAEGGLYYAMPMLVERDPAKRWRTDGTPYSVSLGTGRLTIRVLDEEGKLDMNTASDAALRELFLRVTGDEDLAQRLSDAIVDWRDPDDLKRPRGAERGDYEAVGRVGPRNRPFQVTDELMEVLGLTPAVYQRIEPLITVYTGRDGINPAKAGPEMLRIVFKGDEAAVSEYLAQRSVAIGSAPPPIPANRANSPIKLTTGGDTAYGVWVEAELPEGDRAAVEAVLKRQQNIQNLPFSILNWKIPRLHASSGGSSPWPGNAAGS</sequence>
<evidence type="ECO:0000256" key="10">
    <source>
        <dbReference type="SAM" id="Phobius"/>
    </source>
</evidence>
<dbReference type="InterPro" id="IPR005628">
    <property type="entry name" value="GspK"/>
</dbReference>
<evidence type="ECO:0000256" key="4">
    <source>
        <dbReference type="ARBA" id="ARBA00022475"/>
    </source>
</evidence>
<comment type="similarity">
    <text evidence="2">Belongs to the GSP K family.</text>
</comment>
<feature type="domain" description="T2SS protein K first SAM-like" evidence="11">
    <location>
        <begin position="142"/>
        <end position="232"/>
    </location>
</feature>
<keyword evidence="7" id="KW-0653">Protein transport</keyword>
<evidence type="ECO:0000256" key="1">
    <source>
        <dbReference type="ARBA" id="ARBA00004533"/>
    </source>
</evidence>
<dbReference type="PANTHER" id="PTHR38831:SF2">
    <property type="entry name" value="TYPE II SECRETION SYSTEM PROTEIN K"/>
    <property type="match status" value="1"/>
</dbReference>